<feature type="domain" description="5'-3' DNA helicase ZGRF1-like N-terminal" evidence="2">
    <location>
        <begin position="16"/>
        <end position="88"/>
    </location>
</feature>
<name>A0ABD3F165_9STRA</name>
<dbReference type="InterPro" id="IPR018838">
    <property type="entry name" value="ZGRF1-like_N"/>
</dbReference>
<dbReference type="EMBL" id="JBIMZQ010000050">
    <property type="protein sequence ID" value="KAL3658879.1"/>
    <property type="molecule type" value="Genomic_DNA"/>
</dbReference>
<evidence type="ECO:0000313" key="3">
    <source>
        <dbReference type="EMBL" id="KAL3658879.1"/>
    </source>
</evidence>
<comment type="caution">
    <text evidence="3">The sequence shown here is derived from an EMBL/GenBank/DDBJ whole genome shotgun (WGS) entry which is preliminary data.</text>
</comment>
<organism evidence="3 4">
    <name type="scientific">Phytophthora oleae</name>
    <dbReference type="NCBI Taxonomy" id="2107226"/>
    <lineage>
        <taxon>Eukaryota</taxon>
        <taxon>Sar</taxon>
        <taxon>Stramenopiles</taxon>
        <taxon>Oomycota</taxon>
        <taxon>Peronosporomycetes</taxon>
        <taxon>Peronosporales</taxon>
        <taxon>Peronosporaceae</taxon>
        <taxon>Phytophthora</taxon>
    </lineage>
</organism>
<feature type="region of interest" description="Disordered" evidence="1">
    <location>
        <begin position="91"/>
        <end position="197"/>
    </location>
</feature>
<gene>
    <name evidence="3" type="ORF">V7S43_016022</name>
</gene>
<accession>A0ABD3F165</accession>
<evidence type="ECO:0000256" key="1">
    <source>
        <dbReference type="SAM" id="MobiDB-lite"/>
    </source>
</evidence>
<dbReference type="AlphaFoldDB" id="A0ABD3F165"/>
<keyword evidence="4" id="KW-1185">Reference proteome</keyword>
<evidence type="ECO:0000313" key="4">
    <source>
        <dbReference type="Proteomes" id="UP001632037"/>
    </source>
</evidence>
<reference evidence="3 4" key="1">
    <citation type="submission" date="2024-09" db="EMBL/GenBank/DDBJ databases">
        <title>Genome sequencing and assembly of Phytophthora oleae, isolate VK10A, causative agent of rot of olive drupes.</title>
        <authorList>
            <person name="Conti Taguali S."/>
            <person name="Riolo M."/>
            <person name="La Spada F."/>
            <person name="Cacciola S.O."/>
            <person name="Dionisio G."/>
        </authorList>
    </citation>
    <scope>NUCLEOTIDE SEQUENCE [LARGE SCALE GENOMIC DNA]</scope>
    <source>
        <strain evidence="3 4">VK10A</strain>
    </source>
</reference>
<dbReference type="Proteomes" id="UP001632037">
    <property type="component" value="Unassembled WGS sequence"/>
</dbReference>
<evidence type="ECO:0000259" key="2">
    <source>
        <dbReference type="Pfam" id="PF10382"/>
    </source>
</evidence>
<feature type="compositionally biased region" description="Polar residues" evidence="1">
    <location>
        <begin position="91"/>
        <end position="102"/>
    </location>
</feature>
<dbReference type="Pfam" id="PF10382">
    <property type="entry name" value="ZGRF1-like_N"/>
    <property type="match status" value="1"/>
</dbReference>
<protein>
    <recommendedName>
        <fullName evidence="2">5'-3' DNA helicase ZGRF1-like N-terminal domain-containing protein</fullName>
    </recommendedName>
</protein>
<feature type="compositionally biased region" description="Low complexity" evidence="1">
    <location>
        <begin position="103"/>
        <end position="119"/>
    </location>
</feature>
<feature type="compositionally biased region" description="Low complexity" evidence="1">
    <location>
        <begin position="165"/>
        <end position="182"/>
    </location>
</feature>
<proteinExistence type="predicted"/>
<sequence>MTKLCDLMGSRSEVMYECMYTKHKTQKRKIWQDGFVALYASRRLVIYADEDGKAGKAVDEAKLAPFDWDCKDEEHFEMSKFLVEIVNETPVGSKSTVNPTEVSTNSFDSASSSQQSTASGAPVRTRPARGLGGRPRFSSTKFRSPLSRGPPQLARLEAPGRVGHPYSRSVSSSVPTPASSPTFDFDRNPTSEWSYTPNVVNRTPDEVLALLEK</sequence>